<evidence type="ECO:0000256" key="1">
    <source>
        <dbReference type="ARBA" id="ARBA00023015"/>
    </source>
</evidence>
<evidence type="ECO:0000256" key="2">
    <source>
        <dbReference type="ARBA" id="ARBA00023125"/>
    </source>
</evidence>
<dbReference type="Pfam" id="PF00440">
    <property type="entry name" value="TetR_N"/>
    <property type="match status" value="1"/>
</dbReference>
<dbReference type="PROSITE" id="PS50977">
    <property type="entry name" value="HTH_TETR_2"/>
    <property type="match status" value="1"/>
</dbReference>
<dbReference type="SUPFAM" id="SSF46689">
    <property type="entry name" value="Homeodomain-like"/>
    <property type="match status" value="1"/>
</dbReference>
<keyword evidence="3" id="KW-0804">Transcription</keyword>
<dbReference type="Gene3D" id="1.10.357.10">
    <property type="entry name" value="Tetracycline Repressor, domain 2"/>
    <property type="match status" value="1"/>
</dbReference>
<dbReference type="Proteomes" id="UP000295281">
    <property type="component" value="Unassembled WGS sequence"/>
</dbReference>
<keyword evidence="7" id="KW-1185">Reference proteome</keyword>
<dbReference type="Gene3D" id="1.10.10.60">
    <property type="entry name" value="Homeodomain-like"/>
    <property type="match status" value="1"/>
</dbReference>
<organism evidence="6 7">
    <name type="scientific">Actinorugispora endophytica</name>
    <dbReference type="NCBI Taxonomy" id="1605990"/>
    <lineage>
        <taxon>Bacteria</taxon>
        <taxon>Bacillati</taxon>
        <taxon>Actinomycetota</taxon>
        <taxon>Actinomycetes</taxon>
        <taxon>Streptosporangiales</taxon>
        <taxon>Nocardiopsidaceae</taxon>
        <taxon>Actinorugispora</taxon>
    </lineage>
</organism>
<dbReference type="InterPro" id="IPR009057">
    <property type="entry name" value="Homeodomain-like_sf"/>
</dbReference>
<dbReference type="GO" id="GO:0003700">
    <property type="term" value="F:DNA-binding transcription factor activity"/>
    <property type="evidence" value="ECO:0007669"/>
    <property type="project" value="TreeGrafter"/>
</dbReference>
<protein>
    <submittedName>
        <fullName evidence="6">TetR family transcriptional regulator</fullName>
    </submittedName>
</protein>
<dbReference type="PANTHER" id="PTHR30055:SF234">
    <property type="entry name" value="HTH-TYPE TRANSCRIPTIONAL REGULATOR BETI"/>
    <property type="match status" value="1"/>
</dbReference>
<dbReference type="InterPro" id="IPR001647">
    <property type="entry name" value="HTH_TetR"/>
</dbReference>
<dbReference type="Pfam" id="PF17932">
    <property type="entry name" value="TetR_C_24"/>
    <property type="match status" value="1"/>
</dbReference>
<dbReference type="InterPro" id="IPR050109">
    <property type="entry name" value="HTH-type_TetR-like_transc_reg"/>
</dbReference>
<evidence type="ECO:0000313" key="6">
    <source>
        <dbReference type="EMBL" id="TDQ51521.1"/>
    </source>
</evidence>
<sequence length="206" mass="23391">MTADLSPKNTLLTERALTSAVRLFAEHGLDSVSMYAIAFDADIDPVDFRRAFPTKLDLIYEITVHCTRSLVSRETSAAAAERSPLEQMRGLIRRHIEFSWEHRTELELRRALMPTLRAIYPARHRELSGVLRAYRDRVQGIIERGRELGQFARPGPSEEPASAATVLQTLESILNWYDPDADLTLAQLSDVYVDLIIHHLLDAPRD</sequence>
<dbReference type="AlphaFoldDB" id="A0A4R6UW96"/>
<proteinExistence type="predicted"/>
<feature type="domain" description="HTH tetR-type" evidence="5">
    <location>
        <begin position="10"/>
        <end position="70"/>
    </location>
</feature>
<dbReference type="GO" id="GO:0000976">
    <property type="term" value="F:transcription cis-regulatory region binding"/>
    <property type="evidence" value="ECO:0007669"/>
    <property type="project" value="TreeGrafter"/>
</dbReference>
<reference evidence="6 7" key="1">
    <citation type="submission" date="2019-03" db="EMBL/GenBank/DDBJ databases">
        <title>Genomic Encyclopedia of Type Strains, Phase IV (KMG-IV): sequencing the most valuable type-strain genomes for metagenomic binning, comparative biology and taxonomic classification.</title>
        <authorList>
            <person name="Goeker M."/>
        </authorList>
    </citation>
    <scope>NUCLEOTIDE SEQUENCE [LARGE SCALE GENOMIC DNA]</scope>
    <source>
        <strain evidence="6 7">DSM 46770</strain>
    </source>
</reference>
<dbReference type="InterPro" id="IPR041490">
    <property type="entry name" value="KstR2_TetR_C"/>
</dbReference>
<dbReference type="EMBL" id="SNYN01000010">
    <property type="protein sequence ID" value="TDQ51521.1"/>
    <property type="molecule type" value="Genomic_DNA"/>
</dbReference>
<evidence type="ECO:0000256" key="4">
    <source>
        <dbReference type="PROSITE-ProRule" id="PRU00335"/>
    </source>
</evidence>
<name>A0A4R6UW96_9ACTN</name>
<dbReference type="PANTHER" id="PTHR30055">
    <property type="entry name" value="HTH-TYPE TRANSCRIPTIONAL REGULATOR RUTR"/>
    <property type="match status" value="1"/>
</dbReference>
<dbReference type="InterPro" id="IPR036271">
    <property type="entry name" value="Tet_transcr_reg_TetR-rel_C_sf"/>
</dbReference>
<comment type="caution">
    <text evidence="6">The sequence shown here is derived from an EMBL/GenBank/DDBJ whole genome shotgun (WGS) entry which is preliminary data.</text>
</comment>
<keyword evidence="1" id="KW-0805">Transcription regulation</keyword>
<feature type="DNA-binding region" description="H-T-H motif" evidence="4">
    <location>
        <begin position="33"/>
        <end position="52"/>
    </location>
</feature>
<evidence type="ECO:0000313" key="7">
    <source>
        <dbReference type="Proteomes" id="UP000295281"/>
    </source>
</evidence>
<evidence type="ECO:0000256" key="3">
    <source>
        <dbReference type="ARBA" id="ARBA00023163"/>
    </source>
</evidence>
<gene>
    <name evidence="6" type="ORF">EV190_1108</name>
</gene>
<accession>A0A4R6UW96</accession>
<evidence type="ECO:0000259" key="5">
    <source>
        <dbReference type="PROSITE" id="PS50977"/>
    </source>
</evidence>
<dbReference type="SUPFAM" id="SSF48498">
    <property type="entry name" value="Tetracyclin repressor-like, C-terminal domain"/>
    <property type="match status" value="1"/>
</dbReference>
<keyword evidence="2 4" id="KW-0238">DNA-binding</keyword>